<evidence type="ECO:0000313" key="2">
    <source>
        <dbReference type="EMBL" id="MBB3945729.1"/>
    </source>
</evidence>
<dbReference type="Gene3D" id="3.20.180.10">
    <property type="entry name" value="PNP-oxidase-like"/>
    <property type="match status" value="1"/>
</dbReference>
<reference evidence="2 3" key="1">
    <citation type="submission" date="2020-08" db="EMBL/GenBank/DDBJ databases">
        <title>Genomic Encyclopedia of Type Strains, Phase IV (KMG-IV): sequencing the most valuable type-strain genomes for metagenomic binning, comparative biology and taxonomic classification.</title>
        <authorList>
            <person name="Goeker M."/>
        </authorList>
    </citation>
    <scope>NUCLEOTIDE SEQUENCE [LARGE SCALE GENOMIC DNA]</scope>
    <source>
        <strain evidence="2 3">DSM 26438</strain>
    </source>
</reference>
<dbReference type="Proteomes" id="UP000565286">
    <property type="component" value="Unassembled WGS sequence"/>
</dbReference>
<evidence type="ECO:0000259" key="1">
    <source>
        <dbReference type="Pfam" id="PF13883"/>
    </source>
</evidence>
<dbReference type="InterPro" id="IPR012349">
    <property type="entry name" value="Split_barrel_FMN-bd"/>
</dbReference>
<dbReference type="GO" id="GO:0005737">
    <property type="term" value="C:cytoplasm"/>
    <property type="evidence" value="ECO:0007669"/>
    <property type="project" value="UniProtKB-ARBA"/>
</dbReference>
<organism evidence="2 3">
    <name type="scientific">Rhizobium skierniewicense</name>
    <dbReference type="NCBI Taxonomy" id="984260"/>
    <lineage>
        <taxon>Bacteria</taxon>
        <taxon>Pseudomonadati</taxon>
        <taxon>Pseudomonadota</taxon>
        <taxon>Alphaproteobacteria</taxon>
        <taxon>Hyphomicrobiales</taxon>
        <taxon>Rhizobiaceae</taxon>
        <taxon>Rhizobium/Agrobacterium group</taxon>
        <taxon>Rhizobium</taxon>
    </lineage>
</organism>
<sequence>MADQAEAAITPRGAKIEPSSGAPFEAVRAARDVLHTCRIAGLATLDPQSGYPYNTATNIAIEPDGTPVFFAARLALHARNIEADARISVVLAGFTKGDALTLPRLTLVGKAGLMAAEDVPLAKARYIARYPKAKLYLSLPDTQLYRVNTEGVQINGGPARNASNITPVDLRTDLSGAEELMAAADTEIARLNAIKGEASRLATRAGKKSGAWKITSIDPDGLNLSSTVDLARLWFDERVMNMNQLGKALNHVARQNS</sequence>
<dbReference type="AlphaFoldDB" id="A0A7W6C7D5"/>
<dbReference type="Pfam" id="PF13883">
    <property type="entry name" value="CREG_beta-barrel"/>
    <property type="match status" value="1"/>
</dbReference>
<dbReference type="EMBL" id="JACIDV010000004">
    <property type="protein sequence ID" value="MBB3945729.1"/>
    <property type="molecule type" value="Genomic_DNA"/>
</dbReference>
<dbReference type="RefSeq" id="WP_183895431.1">
    <property type="nucleotide sequence ID" value="NZ_JACIDV010000004.1"/>
</dbReference>
<dbReference type="PANTHER" id="PTHR13343:SF17">
    <property type="entry name" value="CELLULAR REPRESSOR OF E1A-STIMULATED GENES, ISOFORM A"/>
    <property type="match status" value="1"/>
</dbReference>
<dbReference type="InterPro" id="IPR055343">
    <property type="entry name" value="CREG_beta-barrel"/>
</dbReference>
<dbReference type="Gene3D" id="2.30.110.10">
    <property type="entry name" value="Electron Transport, Fmn-binding Protein, Chain A"/>
    <property type="match status" value="1"/>
</dbReference>
<gene>
    <name evidence="2" type="ORF">GGQ73_001664</name>
</gene>
<protein>
    <recommendedName>
        <fullName evidence="1">CREG-like beta-barrel domain-containing protein</fullName>
    </recommendedName>
</protein>
<dbReference type="InterPro" id="IPR037119">
    <property type="entry name" value="Haem_oxidase_HugZ-like_sf"/>
</dbReference>
<feature type="domain" description="CREG-like beta-barrel" evidence="1">
    <location>
        <begin position="25"/>
        <end position="154"/>
    </location>
</feature>
<evidence type="ECO:0000313" key="3">
    <source>
        <dbReference type="Proteomes" id="UP000565286"/>
    </source>
</evidence>
<comment type="caution">
    <text evidence="2">The sequence shown here is derived from an EMBL/GenBank/DDBJ whole genome shotgun (WGS) entry which is preliminary data.</text>
</comment>
<name>A0A7W6C7D5_9HYPH</name>
<keyword evidence="3" id="KW-1185">Reference proteome</keyword>
<dbReference type="SUPFAM" id="SSF50475">
    <property type="entry name" value="FMN-binding split barrel"/>
    <property type="match status" value="1"/>
</dbReference>
<proteinExistence type="predicted"/>
<dbReference type="PANTHER" id="PTHR13343">
    <property type="entry name" value="CREG1 PROTEIN"/>
    <property type="match status" value="1"/>
</dbReference>
<accession>A0A7W6C7D5</accession>